<gene>
    <name evidence="1" type="ORF">IW256_006474</name>
</gene>
<name>A0A931GR23_9ACTN</name>
<dbReference type="EMBL" id="JADOUA010000001">
    <property type="protein sequence ID" value="MBG6092361.1"/>
    <property type="molecule type" value="Genomic_DNA"/>
</dbReference>
<reference evidence="1" key="1">
    <citation type="submission" date="2020-11" db="EMBL/GenBank/DDBJ databases">
        <title>Sequencing the genomes of 1000 actinobacteria strains.</title>
        <authorList>
            <person name="Klenk H.-P."/>
        </authorList>
    </citation>
    <scope>NUCLEOTIDE SEQUENCE</scope>
    <source>
        <strain evidence="1">DSM 43175</strain>
    </source>
</reference>
<comment type="caution">
    <text evidence="1">The sequence shown here is derived from an EMBL/GenBank/DDBJ whole genome shotgun (WGS) entry which is preliminary data.</text>
</comment>
<dbReference type="Proteomes" id="UP000614047">
    <property type="component" value="Unassembled WGS sequence"/>
</dbReference>
<dbReference type="AlphaFoldDB" id="A0A931GR23"/>
<sequence>MWVWYEIPVMDLRSIREQAQPNAATWGDETEIREGEMKRREVLSGVALVGLMPAINKGGNLEHRPNIAMTRDGLEISDYGARLFQNWAVAATHGQSTRALLGDVHADFLVTRSLTLRANGRSRQQEGYRVMAWQGVLLTTLYTRLGDIRQARQSANVAREFGYQCGDRAAVASAYDRESIAEIWYGAPELGVQAATRGIRAIQNETATHYRPILAGLNSQAMVHYARSPEYLELSQQYERRVLDWQQRMPETRRPNAFDLTPSQMYNSLAIAHAFRQQTDASELFATGFRATGYAAQERVVFRKLLRLNQAWAEAPRNPRGAIEIASDVMRSFGRNEAPPDPIYRDRATRTIHAVPDSVPPEWTAELRILVGRP</sequence>
<evidence type="ECO:0000313" key="2">
    <source>
        <dbReference type="Proteomes" id="UP000614047"/>
    </source>
</evidence>
<organism evidence="1 2">
    <name type="scientific">Actinomadura viridis</name>
    <dbReference type="NCBI Taxonomy" id="58110"/>
    <lineage>
        <taxon>Bacteria</taxon>
        <taxon>Bacillati</taxon>
        <taxon>Actinomycetota</taxon>
        <taxon>Actinomycetes</taxon>
        <taxon>Streptosporangiales</taxon>
        <taxon>Thermomonosporaceae</taxon>
        <taxon>Actinomadura</taxon>
    </lineage>
</organism>
<protein>
    <submittedName>
        <fullName evidence="1">Uncharacterized protein</fullName>
    </submittedName>
</protein>
<keyword evidence="2" id="KW-1185">Reference proteome</keyword>
<accession>A0A931GR23</accession>
<dbReference type="RefSeq" id="WP_197014554.1">
    <property type="nucleotide sequence ID" value="NZ_BAABES010000012.1"/>
</dbReference>
<evidence type="ECO:0000313" key="1">
    <source>
        <dbReference type="EMBL" id="MBG6092361.1"/>
    </source>
</evidence>
<proteinExistence type="predicted"/>